<dbReference type="SUPFAM" id="SSF47781">
    <property type="entry name" value="RuvA domain 2-like"/>
    <property type="match status" value="1"/>
</dbReference>
<evidence type="ECO:0000313" key="1">
    <source>
        <dbReference type="EMBL" id="HGV97682.1"/>
    </source>
</evidence>
<dbReference type="PANTHER" id="PTHR21180">
    <property type="entry name" value="ENDONUCLEASE/EXONUCLEASE/PHOSPHATASE FAMILY DOMAIN-CONTAINING PROTEIN 1"/>
    <property type="match status" value="1"/>
</dbReference>
<name>A0A7C4TDP1_UNCW3</name>
<comment type="caution">
    <text evidence="1">The sequence shown here is derived from an EMBL/GenBank/DDBJ whole genome shotgun (WGS) entry which is preliminary data.</text>
</comment>
<accession>A0A7C4TDP1</accession>
<dbReference type="AlphaFoldDB" id="A0A7C4TDP1"/>
<dbReference type="PANTHER" id="PTHR21180:SF32">
    <property type="entry name" value="ENDONUCLEASE_EXONUCLEASE_PHOSPHATASE FAMILY DOMAIN-CONTAINING PROTEIN 1"/>
    <property type="match status" value="1"/>
</dbReference>
<gene>
    <name evidence="1" type="ORF">ENV60_05235</name>
</gene>
<proteinExistence type="predicted"/>
<dbReference type="Gene3D" id="1.10.150.280">
    <property type="entry name" value="AF1531-like domain"/>
    <property type="match status" value="1"/>
</dbReference>
<dbReference type="InterPro" id="IPR010994">
    <property type="entry name" value="RuvA_2-like"/>
</dbReference>
<dbReference type="EMBL" id="DTGZ01000097">
    <property type="protein sequence ID" value="HGV97682.1"/>
    <property type="molecule type" value="Genomic_DNA"/>
</dbReference>
<dbReference type="Pfam" id="PF12836">
    <property type="entry name" value="HHH_3"/>
    <property type="match status" value="1"/>
</dbReference>
<sequence>MLIIFLFLINQTLFETEEKKDFEVILSELENLRENPVDLNTASLEEFLKIPFLKYSDALKILAYREKAGPFEKFEELYKIPGLDSNSIEEIRPFLAVKKKPVRLKGIASRLRFKRNLKEKKSEEYYTNTKTEIGDYKIYLVTEKDPYEISFFDYYSTGVLIDEGKRRFALGKYNLNIGSGVMLSSVGSFFSGIDYRILTHKQGIIPHTSVMENGGFFGAAVSDSLFLNYCLFYSHQRLDGRIDTSGYARSFDESGNHIDSLSIARKDRIEEEIFGYDIQYRYKRIQLSNHTYLCNYEPPFVCEDSLNQFYGKSFWISGLELKYFAERFIIFSEFARSFQNRTGGIFGWSGILPYNLDFNLSGKFFSPNFYSPKGIESDADYIGVVFDLNHHSILDVGTTLNINTDNEVDTTNYDLRLNLNKNIGFTQWGTQFRWFYKEGNRQSSGTRVSLRLLPKRFLYFGLRLEERYNYQDSLCRGILGGIESGLETKFFKLIGRYSLFDIDDYAVRIFVYEPDLPGIINNRVFYGQGNSYLVYLSINPYKGMNISLKYFAMEKDSLSQQIGFQLDSQIK</sequence>
<dbReference type="InterPro" id="IPR051675">
    <property type="entry name" value="Endo/Exo/Phosphatase_dom_1"/>
</dbReference>
<reference evidence="1" key="1">
    <citation type="journal article" date="2020" name="mSystems">
        <title>Genome- and Community-Level Interaction Insights into Carbon Utilization and Element Cycling Functions of Hydrothermarchaeota in Hydrothermal Sediment.</title>
        <authorList>
            <person name="Zhou Z."/>
            <person name="Liu Y."/>
            <person name="Xu W."/>
            <person name="Pan J."/>
            <person name="Luo Z.H."/>
            <person name="Li M."/>
        </authorList>
    </citation>
    <scope>NUCLEOTIDE SEQUENCE [LARGE SCALE GENOMIC DNA]</scope>
    <source>
        <strain evidence="1">SpSt-774</strain>
    </source>
</reference>
<protein>
    <submittedName>
        <fullName evidence="1">Helix-hairpin-helix domain-containing protein</fullName>
    </submittedName>
</protein>
<organism evidence="1">
    <name type="scientific">candidate division WOR-3 bacterium</name>
    <dbReference type="NCBI Taxonomy" id="2052148"/>
    <lineage>
        <taxon>Bacteria</taxon>
        <taxon>Bacteria division WOR-3</taxon>
    </lineage>
</organism>